<feature type="transmembrane region" description="Helical" evidence="8">
    <location>
        <begin position="80"/>
        <end position="101"/>
    </location>
</feature>
<evidence type="ECO:0000256" key="7">
    <source>
        <dbReference type="ARBA" id="ARBA00023136"/>
    </source>
</evidence>
<dbReference type="GO" id="GO:0006865">
    <property type="term" value="P:amino acid transport"/>
    <property type="evidence" value="ECO:0007669"/>
    <property type="project" value="TreeGrafter"/>
</dbReference>
<evidence type="ECO:0000256" key="1">
    <source>
        <dbReference type="ARBA" id="ARBA00004141"/>
    </source>
</evidence>
<evidence type="ECO:0000256" key="6">
    <source>
        <dbReference type="ARBA" id="ARBA00022989"/>
    </source>
</evidence>
<comment type="subcellular location">
    <subcellularLocation>
        <location evidence="1">Membrane</location>
        <topology evidence="1">Multi-pass membrane protein</topology>
    </subcellularLocation>
</comment>
<accession>A0A023FQ40</accession>
<feature type="chain" id="PRO_5001515225" evidence="9">
    <location>
        <begin position="20"/>
        <end position="139"/>
    </location>
</feature>
<keyword evidence="6 8" id="KW-1133">Transmembrane helix</keyword>
<evidence type="ECO:0000256" key="8">
    <source>
        <dbReference type="SAM" id="Phobius"/>
    </source>
</evidence>
<dbReference type="Pfam" id="PF00209">
    <property type="entry name" value="SNF"/>
    <property type="match status" value="1"/>
</dbReference>
<dbReference type="SUPFAM" id="SSF161070">
    <property type="entry name" value="SNF-like"/>
    <property type="match status" value="1"/>
</dbReference>
<dbReference type="PANTHER" id="PTHR11616">
    <property type="entry name" value="SODIUM/CHLORIDE DEPENDENT TRANSPORTER"/>
    <property type="match status" value="1"/>
</dbReference>
<evidence type="ECO:0000256" key="2">
    <source>
        <dbReference type="ARBA" id="ARBA00006459"/>
    </source>
</evidence>
<evidence type="ECO:0000256" key="9">
    <source>
        <dbReference type="SAM" id="SignalP"/>
    </source>
</evidence>
<keyword evidence="9" id="KW-0732">Signal</keyword>
<protein>
    <submittedName>
        <fullName evidence="10">Putative gaba transporter ixodes scapularis gaba transporter</fullName>
    </submittedName>
</protein>
<feature type="transmembrane region" description="Helical" evidence="8">
    <location>
        <begin position="38"/>
        <end position="60"/>
    </location>
</feature>
<dbReference type="InterPro" id="IPR037272">
    <property type="entry name" value="SNS_sf"/>
</dbReference>
<reference evidence="10" key="1">
    <citation type="submission" date="2014-03" db="EMBL/GenBank/DDBJ databases">
        <title>The sialotranscriptome of Amblyomma triste, Amblyomma parvum and Amblyomma cajennense ticks, uncovered by 454-based RNA-seq.</title>
        <authorList>
            <person name="Garcia G.R."/>
            <person name="Gardinassi L.G."/>
            <person name="Ribeiro J.M."/>
            <person name="Anatriello E."/>
            <person name="Ferreira B.R."/>
            <person name="Moreira H.N."/>
            <person name="Mafra C."/>
            <person name="Olegario M.M."/>
            <person name="Szabo P.J."/>
            <person name="Miranda-Santos I.K."/>
            <person name="Maruyama S.R."/>
        </authorList>
    </citation>
    <scope>NUCLEOTIDE SEQUENCE</scope>
    <source>
        <strain evidence="10">Uberlandia</strain>
        <tissue evidence="10">Salivary glands</tissue>
    </source>
</reference>
<evidence type="ECO:0000256" key="3">
    <source>
        <dbReference type="ARBA" id="ARBA00022448"/>
    </source>
</evidence>
<evidence type="ECO:0000256" key="5">
    <source>
        <dbReference type="ARBA" id="ARBA00022847"/>
    </source>
</evidence>
<keyword evidence="4 8" id="KW-0812">Transmembrane</keyword>
<dbReference type="GO" id="GO:0035725">
    <property type="term" value="P:sodium ion transmembrane transport"/>
    <property type="evidence" value="ECO:0007669"/>
    <property type="project" value="TreeGrafter"/>
</dbReference>
<dbReference type="GO" id="GO:0015293">
    <property type="term" value="F:symporter activity"/>
    <property type="evidence" value="ECO:0007669"/>
    <property type="project" value="UniProtKB-KW"/>
</dbReference>
<evidence type="ECO:0000313" key="10">
    <source>
        <dbReference type="EMBL" id="JAC23861.1"/>
    </source>
</evidence>
<dbReference type="EMBL" id="GBBK01000621">
    <property type="protein sequence ID" value="JAC23861.1"/>
    <property type="molecule type" value="mRNA"/>
</dbReference>
<dbReference type="GO" id="GO:0005886">
    <property type="term" value="C:plasma membrane"/>
    <property type="evidence" value="ECO:0007669"/>
    <property type="project" value="TreeGrafter"/>
</dbReference>
<keyword evidence="3" id="KW-0813">Transport</keyword>
<comment type="similarity">
    <text evidence="2">Belongs to the sodium:neurotransmitter symporter (SNF) (TC 2.A.22) family.</text>
</comment>
<dbReference type="InterPro" id="IPR000175">
    <property type="entry name" value="Na/ntran_symport"/>
</dbReference>
<keyword evidence="7 8" id="KW-0472">Membrane</keyword>
<name>A0A023FQ40_AMBCJ</name>
<proteinExistence type="evidence at transcript level"/>
<dbReference type="PANTHER" id="PTHR11616:SF309">
    <property type="entry name" value="TRANSPORTER"/>
    <property type="match status" value="1"/>
</dbReference>
<keyword evidence="5" id="KW-0769">Symport</keyword>
<evidence type="ECO:0000256" key="4">
    <source>
        <dbReference type="ARBA" id="ARBA00022692"/>
    </source>
</evidence>
<organism evidence="10">
    <name type="scientific">Amblyomma cajennense</name>
    <name type="common">Cayenne tick</name>
    <name type="synonym">Acarus cajennensis</name>
    <dbReference type="NCBI Taxonomy" id="34607"/>
    <lineage>
        <taxon>Eukaryota</taxon>
        <taxon>Metazoa</taxon>
        <taxon>Ecdysozoa</taxon>
        <taxon>Arthropoda</taxon>
        <taxon>Chelicerata</taxon>
        <taxon>Arachnida</taxon>
        <taxon>Acari</taxon>
        <taxon>Parasitiformes</taxon>
        <taxon>Ixodida</taxon>
        <taxon>Ixodoidea</taxon>
        <taxon>Ixodidae</taxon>
        <taxon>Amblyomminae</taxon>
        <taxon>Amblyomma</taxon>
    </lineage>
</organism>
<dbReference type="AlphaFoldDB" id="A0A023FQ40"/>
<dbReference type="PROSITE" id="PS50267">
    <property type="entry name" value="NA_NEUROTRAN_SYMP_3"/>
    <property type="match status" value="1"/>
</dbReference>
<sequence>MTLLFIVFFQAIALSWVYGTDNISDHIKMMIGYRPARLLRFCWSVLVPAVCVAIFLFSVVKYQPLVYAKTYTYPWWGEMLGWLMALVSMVMIPTYMIYFLVTTPGTLRQRIRAGMSPQLVACGGKEQEECVFSNTALET</sequence>
<feature type="signal peptide" evidence="9">
    <location>
        <begin position="1"/>
        <end position="19"/>
    </location>
</feature>